<dbReference type="EMBL" id="RWKW01000113">
    <property type="protein sequence ID" value="RST82824.1"/>
    <property type="molecule type" value="Genomic_DNA"/>
</dbReference>
<feature type="compositionally biased region" description="Low complexity" evidence="1">
    <location>
        <begin position="986"/>
        <end position="996"/>
    </location>
</feature>
<dbReference type="AlphaFoldDB" id="A0A3S0G3E2"/>
<feature type="transmembrane region" description="Helical" evidence="2">
    <location>
        <begin position="412"/>
        <end position="435"/>
    </location>
</feature>
<name>A0A3S0G3E2_9HYPH</name>
<feature type="transmembrane region" description="Helical" evidence="2">
    <location>
        <begin position="487"/>
        <end position="506"/>
    </location>
</feature>
<evidence type="ECO:0000313" key="3">
    <source>
        <dbReference type="EMBL" id="RST82824.1"/>
    </source>
</evidence>
<dbReference type="PIRSF" id="PIRSF035905">
    <property type="entry name" value="UCP035905_mp"/>
    <property type="match status" value="1"/>
</dbReference>
<feature type="transmembrane region" description="Helical" evidence="2">
    <location>
        <begin position="384"/>
        <end position="405"/>
    </location>
</feature>
<feature type="transmembrane region" description="Helical" evidence="2">
    <location>
        <begin position="571"/>
        <end position="588"/>
    </location>
</feature>
<feature type="transmembrane region" description="Helical" evidence="2">
    <location>
        <begin position="236"/>
        <end position="269"/>
    </location>
</feature>
<feature type="transmembrane region" description="Helical" evidence="2">
    <location>
        <begin position="518"/>
        <end position="536"/>
    </location>
</feature>
<feature type="transmembrane region" description="Helical" evidence="2">
    <location>
        <begin position="543"/>
        <end position="565"/>
    </location>
</feature>
<keyword evidence="2" id="KW-1133">Transmembrane helix</keyword>
<dbReference type="InterPro" id="IPR019286">
    <property type="entry name" value="DUF2339_TM"/>
</dbReference>
<feature type="transmembrane region" description="Helical" evidence="2">
    <location>
        <begin position="830"/>
        <end position="848"/>
    </location>
</feature>
<feature type="transmembrane region" description="Helical" evidence="2">
    <location>
        <begin position="698"/>
        <end position="714"/>
    </location>
</feature>
<feature type="compositionally biased region" description="Pro residues" evidence="1">
    <location>
        <begin position="1019"/>
        <end position="1029"/>
    </location>
</feature>
<feature type="transmembrane region" description="Helical" evidence="2">
    <location>
        <begin position="209"/>
        <end position="229"/>
    </location>
</feature>
<dbReference type="PANTHER" id="PTHR38434:SF1">
    <property type="entry name" value="BLL2549 PROTEIN"/>
    <property type="match status" value="1"/>
</dbReference>
<proteinExistence type="predicted"/>
<feature type="compositionally biased region" description="Pro residues" evidence="1">
    <location>
        <begin position="942"/>
        <end position="954"/>
    </location>
</feature>
<feature type="compositionally biased region" description="Basic and acidic residues" evidence="1">
    <location>
        <begin position="111"/>
        <end position="129"/>
    </location>
</feature>
<gene>
    <name evidence="3" type="ORF">EJC49_23215</name>
</gene>
<keyword evidence="2" id="KW-0812">Transmembrane</keyword>
<feature type="transmembrane region" description="Helical" evidence="2">
    <location>
        <begin position="760"/>
        <end position="782"/>
    </location>
</feature>
<feature type="transmembrane region" description="Helical" evidence="2">
    <location>
        <begin position="281"/>
        <end position="299"/>
    </location>
</feature>
<keyword evidence="4" id="KW-1185">Reference proteome</keyword>
<dbReference type="Pfam" id="PF10101">
    <property type="entry name" value="DUF2339"/>
    <property type="match status" value="1"/>
</dbReference>
<dbReference type="RefSeq" id="WP_126702313.1">
    <property type="nucleotide sequence ID" value="NZ_RWKW01000113.1"/>
</dbReference>
<feature type="compositionally biased region" description="Low complexity" evidence="1">
    <location>
        <begin position="955"/>
        <end position="977"/>
    </location>
</feature>
<organism evidence="3 4">
    <name type="scientific">Aquibium carbonis</name>
    <dbReference type="NCBI Taxonomy" id="2495581"/>
    <lineage>
        <taxon>Bacteria</taxon>
        <taxon>Pseudomonadati</taxon>
        <taxon>Pseudomonadota</taxon>
        <taxon>Alphaproteobacteria</taxon>
        <taxon>Hyphomicrobiales</taxon>
        <taxon>Phyllobacteriaceae</taxon>
        <taxon>Aquibium</taxon>
    </lineage>
</organism>
<feature type="transmembrane region" description="Helical" evidence="2">
    <location>
        <begin position="306"/>
        <end position="325"/>
    </location>
</feature>
<evidence type="ECO:0000256" key="2">
    <source>
        <dbReference type="SAM" id="Phobius"/>
    </source>
</evidence>
<feature type="transmembrane region" description="Helical" evidence="2">
    <location>
        <begin position="628"/>
        <end position="648"/>
    </location>
</feature>
<protein>
    <submittedName>
        <fullName evidence="3">DUF2339 domain-containing protein</fullName>
    </submittedName>
</protein>
<feature type="transmembrane region" description="Helical" evidence="2">
    <location>
        <begin position="660"/>
        <end position="678"/>
    </location>
</feature>
<feature type="compositionally biased region" description="Basic and acidic residues" evidence="1">
    <location>
        <begin position="1000"/>
        <end position="1012"/>
    </location>
</feature>
<accession>A0A3S0G3E2</accession>
<dbReference type="InterPro" id="IPR014600">
    <property type="entry name" value="UCP035905_mem"/>
</dbReference>
<evidence type="ECO:0000313" key="4">
    <source>
        <dbReference type="Proteomes" id="UP000278398"/>
    </source>
</evidence>
<feature type="transmembrane region" description="Helical" evidence="2">
    <location>
        <begin position="885"/>
        <end position="902"/>
    </location>
</feature>
<feature type="transmembrane region" description="Helical" evidence="2">
    <location>
        <begin position="140"/>
        <end position="157"/>
    </location>
</feature>
<dbReference type="OrthoDB" id="5422830at2"/>
<feature type="region of interest" description="Disordered" evidence="1">
    <location>
        <begin position="104"/>
        <end position="129"/>
    </location>
</feature>
<dbReference type="PANTHER" id="PTHR38434">
    <property type="entry name" value="BLL2549 PROTEIN"/>
    <property type="match status" value="1"/>
</dbReference>
<feature type="transmembrane region" description="Helical" evidence="2">
    <location>
        <begin position="789"/>
        <end position="810"/>
    </location>
</feature>
<feature type="transmembrane region" description="Helical" evidence="2">
    <location>
        <begin position="855"/>
        <end position="873"/>
    </location>
</feature>
<dbReference type="Proteomes" id="UP000278398">
    <property type="component" value="Unassembled WGS sequence"/>
</dbReference>
<evidence type="ECO:0000256" key="1">
    <source>
        <dbReference type="SAM" id="MobiDB-lite"/>
    </source>
</evidence>
<keyword evidence="2" id="KW-0472">Membrane</keyword>
<feature type="transmembrane region" description="Helical" evidence="2">
    <location>
        <begin position="721"/>
        <end position="740"/>
    </location>
</feature>
<comment type="caution">
    <text evidence="3">The sequence shown here is derived from an EMBL/GenBank/DDBJ whole genome shotgun (WGS) entry which is preliminary data.</text>
</comment>
<feature type="transmembrane region" description="Helical" evidence="2">
    <location>
        <begin position="455"/>
        <end position="475"/>
    </location>
</feature>
<sequence length="1029" mass="106459">MIEFIVAALIVALAVVAMRLNDRLNRLQREFEALRGFVLDTMPVPAGAAQGAAAAGLSSVPADDAASDAEAAAPPVDPALAERESTTRALAELEALAARPGNYAWSPESQAAREPEPEPEVEPARASKRPDIETALGTRWAVWVGGLALALGGVFLVRYSIEAGIFGPGLRLTMAALFGMALLAGGEAIRRNGLRMPVEGIDGAWMPGILTAVGVFTLFGTVYAAHGLYGFIGPTLAFLLLGLLGIGAILAALIHGQALAGVGLLGAFATPLLVSSQAPSPWVLFGYLAIVLVAAAAIARLRGWTGLMTGAVVGMGLWSLLYLVTMMDIRLAPALLANAALLAAVALVWLADRDETARVDPPSVAAAVVVGLAALLQFNDPDIILAGGEGHAALLVAAMAAIAWWRPAALPLLLAAGGVVVLAHLRIALSGFFAFEILGEPVTFQGPAVLPWTSLGAWMSALLALLFLGLGFVAARGFLAGNPRRAVVWSAFAVIVPLAVLTGGWIAHGDVDRDLLRAAAALALMLAFAAAGEALARSEEPPLTGGLAVSIAFVGAALAAAVLLLMAFGPLWTTMLAAAAAGLPALATRWRSYPVLGWLSVGAAVFVLLRAAIDPTIVGAEFLGQTPVFNALLPGYGIPALAFVFAAWQLARTTNGRPRLAMEAAAVLFALLTAAMLVRHAMSGGIVDGAAVTLAEQSIYTLIMLGAGAILVALDARSPSAVMRIGSLAAAVLSVVLIAIRHFGTLNPLSTGEPTGRLPFLDLLLIGYLVPAAGAAGLAWFARDRRPPWYSIMLALTAAALAFAWLSLTVRRLFQGENLAFWQGMSQLETYAYSAVWLALGVGILVLGVRFASQALRVASGFVVALAVAKVFLFDMAELEGVLRAFSFIGLGAVLIGIGLFYQRLLTSAAAKQNAGPEPESPPTEEAPSAEEPPRRVTMPPRETPPADEAPPAAPAAEKPAPAEEVAPVETLPAEVEPSPDEKPAIADNPAAAEAPPAREPSRPDDADEQARRTNAKPGTPPSSPPEPD</sequence>
<feature type="transmembrane region" description="Helical" evidence="2">
    <location>
        <begin position="595"/>
        <end position="613"/>
    </location>
</feature>
<feature type="region of interest" description="Disordered" evidence="1">
    <location>
        <begin position="913"/>
        <end position="1029"/>
    </location>
</feature>
<feature type="transmembrane region" description="Helical" evidence="2">
    <location>
        <begin position="331"/>
        <end position="350"/>
    </location>
</feature>
<reference evidence="3 4" key="1">
    <citation type="submission" date="2018-12" db="EMBL/GenBank/DDBJ databases">
        <title>Mesorhizobium carbonis sp. nov., isolated from coal mine water.</title>
        <authorList>
            <person name="Xin W."/>
            <person name="Xu Z."/>
            <person name="Xiang F."/>
            <person name="Zhang J."/>
            <person name="Xi L."/>
            <person name="Liu J."/>
        </authorList>
    </citation>
    <scope>NUCLEOTIDE SEQUENCE [LARGE SCALE GENOMIC DNA]</scope>
    <source>
        <strain evidence="3 4">B2.3</strain>
    </source>
</reference>